<evidence type="ECO:0000256" key="7">
    <source>
        <dbReference type="ARBA" id="ARBA00022723"/>
    </source>
</evidence>
<evidence type="ECO:0000256" key="4">
    <source>
        <dbReference type="ARBA" id="ARBA00005997"/>
    </source>
</evidence>
<dbReference type="PRINTS" id="PR00458">
    <property type="entry name" value="PEROXIDASE"/>
</dbReference>
<protein>
    <recommendedName>
        <fullName evidence="13">Cytochrome c peroxidase, mitochondrial</fullName>
        <ecNumber evidence="12">1.11.1.5</ecNumber>
    </recommendedName>
</protein>
<keyword evidence="11" id="KW-0496">Mitochondrion</keyword>
<dbReference type="GO" id="GO:0042744">
    <property type="term" value="P:hydrogen peroxide catabolic process"/>
    <property type="evidence" value="ECO:0007669"/>
    <property type="project" value="TreeGrafter"/>
</dbReference>
<dbReference type="GO" id="GO:0034599">
    <property type="term" value="P:cellular response to oxidative stress"/>
    <property type="evidence" value="ECO:0007669"/>
    <property type="project" value="InterPro"/>
</dbReference>
<dbReference type="PANTHER" id="PTHR31356:SF58">
    <property type="entry name" value="CYTOCHROME C PEROXIDASE, MITOCHONDRIAL"/>
    <property type="match status" value="1"/>
</dbReference>
<evidence type="ECO:0000313" key="17">
    <source>
        <dbReference type="Proteomes" id="UP000002630"/>
    </source>
</evidence>
<dbReference type="GO" id="GO:0005758">
    <property type="term" value="C:mitochondrial intermembrane space"/>
    <property type="evidence" value="ECO:0007669"/>
    <property type="project" value="UniProtKB-SubCell"/>
</dbReference>
<keyword evidence="9" id="KW-0560">Oxidoreductase</keyword>
<dbReference type="eggNOG" id="ENOG502QR1E">
    <property type="taxonomic scope" value="Eukaryota"/>
</dbReference>
<evidence type="ECO:0000256" key="1">
    <source>
        <dbReference type="ARBA" id="ARBA00003917"/>
    </source>
</evidence>
<keyword evidence="6" id="KW-0349">Heme</keyword>
<evidence type="ECO:0000256" key="6">
    <source>
        <dbReference type="ARBA" id="ARBA00022617"/>
    </source>
</evidence>
<dbReference type="InterPro" id="IPR002207">
    <property type="entry name" value="Peroxidase_I"/>
</dbReference>
<dbReference type="Gene3D" id="1.10.520.10">
    <property type="match status" value="1"/>
</dbReference>
<evidence type="ECO:0000256" key="8">
    <source>
        <dbReference type="ARBA" id="ARBA00022946"/>
    </source>
</evidence>
<dbReference type="PROSITE" id="PS00435">
    <property type="entry name" value="PEROXIDASE_1"/>
    <property type="match status" value="1"/>
</dbReference>
<dbReference type="PANTHER" id="PTHR31356">
    <property type="entry name" value="THYLAKOID LUMENAL 29 KDA PROTEIN, CHLOROPLASTIC-RELATED"/>
    <property type="match status" value="1"/>
</dbReference>
<dbReference type="AlphaFoldDB" id="D8LTK5"/>
<evidence type="ECO:0000313" key="16">
    <source>
        <dbReference type="EMBL" id="CBN73902.1"/>
    </source>
</evidence>
<dbReference type="GO" id="GO:0046872">
    <property type="term" value="F:metal ion binding"/>
    <property type="evidence" value="ECO:0007669"/>
    <property type="project" value="UniProtKB-KW"/>
</dbReference>
<sequence>MKLTVAMVAALSARESLAFVPSFNAVRSTSSTAAAQGNMCTVRMAAGMDQGASEMSSVPMGRKQMLQSAAAAAFGAAFVSANPSQSFADSSVDYKKVRADIEGIMDKDGSKGPTLVRLAWHSSGTYDKISKTGGSQGGTMRFSQELADGANAGLNNAVGWLEPIKKKYPSISYGDLYTLAGVTAIEKMGGPTIKWRSGRKDDDVAAVPPGGRLPAADKGNPMATAKGLRDVFYRMGFNDREIVALSGAHALGRCHTDASGYDGPWTPTPNLFTGATYFKLLKSISWSERKDFTPFQYQDPSGSLMMLPSDIVLLEDKSFKKYVDMYADNDKLFFEDFSKAFATLLELGTKDLVEESA</sequence>
<evidence type="ECO:0000256" key="2">
    <source>
        <dbReference type="ARBA" id="ARBA00004305"/>
    </source>
</evidence>
<dbReference type="InterPro" id="IPR019794">
    <property type="entry name" value="Peroxidases_AS"/>
</dbReference>
<comment type="similarity">
    <text evidence="4">Belongs to the peroxidase family. Cytochrome c peroxidase subfamily.</text>
</comment>
<dbReference type="GO" id="GO:0020037">
    <property type="term" value="F:heme binding"/>
    <property type="evidence" value="ECO:0007669"/>
    <property type="project" value="InterPro"/>
</dbReference>
<dbReference type="PRINTS" id="PR00459">
    <property type="entry name" value="ASPEROXIDASE"/>
</dbReference>
<dbReference type="PROSITE" id="PS50873">
    <property type="entry name" value="PEROXIDASE_4"/>
    <property type="match status" value="1"/>
</dbReference>
<dbReference type="Pfam" id="PF00141">
    <property type="entry name" value="peroxidase"/>
    <property type="match status" value="1"/>
</dbReference>
<dbReference type="SUPFAM" id="SSF48113">
    <property type="entry name" value="Heme-dependent peroxidases"/>
    <property type="match status" value="1"/>
</dbReference>
<evidence type="ECO:0000259" key="15">
    <source>
        <dbReference type="PROSITE" id="PS50873"/>
    </source>
</evidence>
<keyword evidence="17" id="KW-1185">Reference proteome</keyword>
<accession>D8LTK5</accession>
<dbReference type="CDD" id="cd00691">
    <property type="entry name" value="ascorbate_peroxidase"/>
    <property type="match status" value="1"/>
</dbReference>
<dbReference type="GO" id="GO:0004130">
    <property type="term" value="F:cytochrome-c peroxidase activity"/>
    <property type="evidence" value="ECO:0007669"/>
    <property type="project" value="UniProtKB-EC"/>
</dbReference>
<organism evidence="16 17">
    <name type="scientific">Ectocarpus siliculosus</name>
    <name type="common">Brown alga</name>
    <name type="synonym">Conferva siliculosa</name>
    <dbReference type="NCBI Taxonomy" id="2880"/>
    <lineage>
        <taxon>Eukaryota</taxon>
        <taxon>Sar</taxon>
        <taxon>Stramenopiles</taxon>
        <taxon>Ochrophyta</taxon>
        <taxon>PX clade</taxon>
        <taxon>Phaeophyceae</taxon>
        <taxon>Ectocarpales</taxon>
        <taxon>Ectocarpaceae</taxon>
        <taxon>Ectocarpus</taxon>
    </lineage>
</organism>
<dbReference type="InterPro" id="IPR002016">
    <property type="entry name" value="Haem_peroxidase"/>
</dbReference>
<dbReference type="PROSITE" id="PS00436">
    <property type="entry name" value="PEROXIDASE_2"/>
    <property type="match status" value="1"/>
</dbReference>
<reference evidence="16 17" key="1">
    <citation type="journal article" date="2010" name="Nature">
        <title>The Ectocarpus genome and the independent evolution of multicellularity in brown algae.</title>
        <authorList>
            <person name="Cock J.M."/>
            <person name="Sterck L."/>
            <person name="Rouze P."/>
            <person name="Scornet D."/>
            <person name="Allen A.E."/>
            <person name="Amoutzias G."/>
            <person name="Anthouard V."/>
            <person name="Artiguenave F."/>
            <person name="Aury J.M."/>
            <person name="Badger J.H."/>
            <person name="Beszteri B."/>
            <person name="Billiau K."/>
            <person name="Bonnet E."/>
            <person name="Bothwell J.H."/>
            <person name="Bowler C."/>
            <person name="Boyen C."/>
            <person name="Brownlee C."/>
            <person name="Carrano C.J."/>
            <person name="Charrier B."/>
            <person name="Cho G.Y."/>
            <person name="Coelho S.M."/>
            <person name="Collen J."/>
            <person name="Corre E."/>
            <person name="Da Silva C."/>
            <person name="Delage L."/>
            <person name="Delaroque N."/>
            <person name="Dittami S.M."/>
            <person name="Doulbeau S."/>
            <person name="Elias M."/>
            <person name="Farnham G."/>
            <person name="Gachon C.M."/>
            <person name="Gschloessl B."/>
            <person name="Heesch S."/>
            <person name="Jabbari K."/>
            <person name="Jubin C."/>
            <person name="Kawai H."/>
            <person name="Kimura K."/>
            <person name="Kloareg B."/>
            <person name="Kupper F.C."/>
            <person name="Lang D."/>
            <person name="Le Bail A."/>
            <person name="Leblanc C."/>
            <person name="Lerouge P."/>
            <person name="Lohr M."/>
            <person name="Lopez P.J."/>
            <person name="Martens C."/>
            <person name="Maumus F."/>
            <person name="Michel G."/>
            <person name="Miranda-Saavedra D."/>
            <person name="Morales J."/>
            <person name="Moreau H."/>
            <person name="Motomura T."/>
            <person name="Nagasato C."/>
            <person name="Napoli C.A."/>
            <person name="Nelson D.R."/>
            <person name="Nyvall-Collen P."/>
            <person name="Peters A.F."/>
            <person name="Pommier C."/>
            <person name="Potin P."/>
            <person name="Poulain J."/>
            <person name="Quesneville H."/>
            <person name="Read B."/>
            <person name="Rensing S.A."/>
            <person name="Ritter A."/>
            <person name="Rousvoal S."/>
            <person name="Samanta M."/>
            <person name="Samson G."/>
            <person name="Schroeder D.C."/>
            <person name="Segurens B."/>
            <person name="Strittmatter M."/>
            <person name="Tonon T."/>
            <person name="Tregear J.W."/>
            <person name="Valentin K."/>
            <person name="von Dassow P."/>
            <person name="Yamagishi T."/>
            <person name="Van de Peer Y."/>
            <person name="Wincker P."/>
        </authorList>
    </citation>
    <scope>NUCLEOTIDE SEQUENCE [LARGE SCALE GENOMIC DNA]</scope>
    <source>
        <strain evidence="17">Ec32 / CCAP1310/4</strain>
    </source>
</reference>
<gene>
    <name evidence="16" type="ORF">Esi_0009_0009</name>
</gene>
<evidence type="ECO:0000256" key="11">
    <source>
        <dbReference type="ARBA" id="ARBA00023128"/>
    </source>
</evidence>
<evidence type="ECO:0000256" key="9">
    <source>
        <dbReference type="ARBA" id="ARBA00023002"/>
    </source>
</evidence>
<comment type="catalytic activity">
    <reaction evidence="14">
        <text>2 Fe(II)-[cytochrome c] + H2O2 + 2 H(+) = 2 Fe(III)-[cytochrome c] + 2 H2O</text>
        <dbReference type="Rhea" id="RHEA:16581"/>
        <dbReference type="Rhea" id="RHEA-COMP:10350"/>
        <dbReference type="Rhea" id="RHEA-COMP:14399"/>
        <dbReference type="ChEBI" id="CHEBI:15377"/>
        <dbReference type="ChEBI" id="CHEBI:15378"/>
        <dbReference type="ChEBI" id="CHEBI:16240"/>
        <dbReference type="ChEBI" id="CHEBI:29033"/>
        <dbReference type="ChEBI" id="CHEBI:29034"/>
        <dbReference type="EC" id="1.11.1.5"/>
    </reaction>
</comment>
<dbReference type="EC" id="1.11.1.5" evidence="12"/>
<evidence type="ECO:0000256" key="5">
    <source>
        <dbReference type="ARBA" id="ARBA00022559"/>
    </source>
</evidence>
<dbReference type="Proteomes" id="UP000002630">
    <property type="component" value="Linkage Group LG07"/>
</dbReference>
<dbReference type="STRING" id="2880.D8LTK5"/>
<evidence type="ECO:0000256" key="10">
    <source>
        <dbReference type="ARBA" id="ARBA00023004"/>
    </source>
</evidence>
<dbReference type="OMA" id="ISWHSAG"/>
<dbReference type="EMBL" id="FN649732">
    <property type="protein sequence ID" value="CBN73902.1"/>
    <property type="molecule type" value="Genomic_DNA"/>
</dbReference>
<keyword evidence="5 16" id="KW-0575">Peroxidase</keyword>
<evidence type="ECO:0000256" key="3">
    <source>
        <dbReference type="ARBA" id="ARBA00004569"/>
    </source>
</evidence>
<keyword evidence="10" id="KW-0408">Iron</keyword>
<feature type="domain" description="Plant heme peroxidase family profile" evidence="15">
    <location>
        <begin position="171"/>
        <end position="357"/>
    </location>
</feature>
<keyword evidence="7" id="KW-0479">Metal-binding</keyword>
<dbReference type="GO" id="GO:0005759">
    <property type="term" value="C:mitochondrial matrix"/>
    <property type="evidence" value="ECO:0007669"/>
    <property type="project" value="UniProtKB-SubCell"/>
</dbReference>
<dbReference type="InterPro" id="IPR019793">
    <property type="entry name" value="Peroxidases_heam-ligand_BS"/>
</dbReference>
<keyword evidence="8" id="KW-0809">Transit peptide</keyword>
<dbReference type="GO" id="GO:0000302">
    <property type="term" value="P:response to reactive oxygen species"/>
    <property type="evidence" value="ECO:0007669"/>
    <property type="project" value="TreeGrafter"/>
</dbReference>
<dbReference type="FunFam" id="1.10.420.10:FF:000009">
    <property type="entry name" value="Ascorbate peroxidase"/>
    <property type="match status" value="1"/>
</dbReference>
<name>D8LTK5_ECTSI</name>
<comment type="function">
    <text evidence="1">Destroys radicals which are normally produced within the cells and which are toxic to biological systems.</text>
</comment>
<dbReference type="FunFam" id="1.10.520.10:FF:000005">
    <property type="entry name" value="Cytochrome c peroxidase"/>
    <property type="match status" value="1"/>
</dbReference>
<evidence type="ECO:0000256" key="14">
    <source>
        <dbReference type="ARBA" id="ARBA00049265"/>
    </source>
</evidence>
<evidence type="ECO:0000256" key="12">
    <source>
        <dbReference type="ARBA" id="ARBA00039063"/>
    </source>
</evidence>
<dbReference type="OrthoDB" id="2859658at2759"/>
<dbReference type="Gene3D" id="1.10.420.10">
    <property type="entry name" value="Peroxidase, domain 2"/>
    <property type="match status" value="1"/>
</dbReference>
<dbReference type="InterPro" id="IPR044831">
    <property type="entry name" value="Ccp1-like"/>
</dbReference>
<proteinExistence type="inferred from homology"/>
<dbReference type="InterPro" id="IPR010255">
    <property type="entry name" value="Haem_peroxidase_sf"/>
</dbReference>
<comment type="subcellular location">
    <subcellularLocation>
        <location evidence="3">Mitochondrion intermembrane space</location>
    </subcellularLocation>
    <subcellularLocation>
        <location evidence="2">Mitochondrion matrix</location>
    </subcellularLocation>
</comment>
<dbReference type="InParanoid" id="D8LTK5"/>
<evidence type="ECO:0000256" key="13">
    <source>
        <dbReference type="ARBA" id="ARBA00040313"/>
    </source>
</evidence>
<dbReference type="PeroxiBase" id="13370">
    <property type="entry name" value="EsilCcP01"/>
</dbReference>
<dbReference type="EMBL" id="FN649137">
    <property type="protein sequence ID" value="CBN73902.1"/>
    <property type="molecule type" value="Genomic_DNA"/>
</dbReference>